<proteinExistence type="predicted"/>
<feature type="domain" description="Response regulatory" evidence="12">
    <location>
        <begin position="1113"/>
        <end position="1228"/>
    </location>
</feature>
<sequence>MCYFCSIKIKHTMKHTGIIFIVFFLSVLAASANVSAQPYRISHLGVDDGLSNNYIVSLTQDRKGYIWIATESGLNRFDGQQFIVYNKSNSGLSSNELNALLADPKQDKIWIGTQRDGLCCFDYESEKITCLKTGESQLASNDIPYLARASDGGIWITHYHMGIQYYDTQKNQFSAAYNYKTIKGLPGRYWTGLDDGEGNLYIGHVTDGLSIIDMKRNTFRNYRHDPHNPNSIPGDEVYSICIDHNKNVWVGTNKGAALFNPATQQFTAFRHNEEDEYSLLPGTVVDIKQMKNGDLWFGTSMGGISILNMQSNTFTDARNIRFRNITATNDEYGLTGPYVKRMLQDSFGNIWIGNYRDGLDFISYEPSIFSTLRYTTEKQGKTRYKQVWSLCIDHKQQLWMGGESELALYKKGERIQVIPLPTSASHPHAYIRAIHEDNKKRIWIGTWEAGLFYYEPEKRQFTQVHDSGSQPADVRCFYEEPDGKLWIGSRNGVYAFYNEKLTREESVNEQLGDHIIQGICLDSQGKLWVGTFGKGIFVFDSQGKRLVNHQKDNGFPSNAVNSLTNDSQGRVWAATREGIILFQDTRTPDDYLTFSNAEGLVNTQVRAVCEDRDGNIWISTNAGISRLNESQKMFYNYDHRDGIPLGGFMDGASARDAEGKLYFGSQNGTCHFDPSSLSAAQIIAPVTITRFFVYSKQTESKDVEISLPLASGKIALPYDANTFKISFNVLDYTQNPQVEFAYMMEGLEDVWYSTQGENQVTFRNIPPGKYRFKVRTRLRNQEWEEKIATLPITIRPPFWLAWYAKLVYLFIAVTFIYIIISFYKRKLNLESSLEVERKNSQNKQKLNDERLRFYTNITHELRTPLTLILGPLEDLLSDNSLSPKHANKISIIHDSAARLLNLINGILEFRKTETQNRKLSVARGDLSELVQEIGLRYKELNRNPKVNFHVCIDTEETQLFYDADMLTTILNNLLSNAAKYTSEGDITLTLGAVEESGVKYTEISVSDTGHGIAPEALPHIFERYYQANSQYQASGSGIGLALVKGLADLHEATLDVTSRLEVGTTFRLRLLTDNIYPNALHNDVHPSKAVTEESLSTEENRMAEEQPEDARPLLLVVEDNPDIREYIRHSLSDDFDILTAEDGSEGWTLAQERIPSIIVSDIMMPVMDGIQLCRSVKDDIRTSHIPIILLTAKDSLHDKEEGYTAGADSYLTKPFSAKLLHSRINNLLEARKKLAASLTAVIPHPTEPTTENTDTLNPLDNEFLQRITQIIEDNLEMEKMDIAFIADKMCMSHSTLYRKIKGVADMSANEFIRKVKMRNGVRLLLAGKYSISEISYMIGFSSVTYFRQCFKSEFGMAPSEYVKLQNT</sequence>
<keyword evidence="9" id="KW-1133">Transmembrane helix</keyword>
<dbReference type="SMART" id="SM00342">
    <property type="entry name" value="HTH_ARAC"/>
    <property type="match status" value="1"/>
</dbReference>
<dbReference type="InterPro" id="IPR009057">
    <property type="entry name" value="Homeodomain-like_sf"/>
</dbReference>
<dbReference type="SMART" id="SM00448">
    <property type="entry name" value="REC"/>
    <property type="match status" value="1"/>
</dbReference>
<dbReference type="Pfam" id="PF07495">
    <property type="entry name" value="Y_Y_Y"/>
    <property type="match status" value="1"/>
</dbReference>
<evidence type="ECO:0000259" key="10">
    <source>
        <dbReference type="PROSITE" id="PS01124"/>
    </source>
</evidence>
<dbReference type="SMART" id="SM00388">
    <property type="entry name" value="HisKA"/>
    <property type="match status" value="1"/>
</dbReference>
<name>A0AA37JNP4_BACUN</name>
<dbReference type="CDD" id="cd17574">
    <property type="entry name" value="REC_OmpR"/>
    <property type="match status" value="1"/>
</dbReference>
<evidence type="ECO:0000256" key="6">
    <source>
        <dbReference type="ARBA" id="ARBA00023163"/>
    </source>
</evidence>
<dbReference type="PANTHER" id="PTHR43547:SF2">
    <property type="entry name" value="HYBRID SIGNAL TRANSDUCTION HISTIDINE KINASE C"/>
    <property type="match status" value="1"/>
</dbReference>
<dbReference type="Proteomes" id="UP001055048">
    <property type="component" value="Unassembled WGS sequence"/>
</dbReference>
<dbReference type="Pfam" id="PF02518">
    <property type="entry name" value="HATPase_c"/>
    <property type="match status" value="1"/>
</dbReference>
<feature type="domain" description="HTH araC/xylS-type" evidence="10">
    <location>
        <begin position="1265"/>
        <end position="1364"/>
    </location>
</feature>
<dbReference type="Gene3D" id="2.130.10.10">
    <property type="entry name" value="YVTN repeat-like/Quinoprotein amine dehydrogenase"/>
    <property type="match status" value="2"/>
</dbReference>
<dbReference type="InterPro" id="IPR003594">
    <property type="entry name" value="HATPase_dom"/>
</dbReference>
<evidence type="ECO:0000256" key="2">
    <source>
        <dbReference type="ARBA" id="ARBA00012438"/>
    </source>
</evidence>
<dbReference type="InterPro" id="IPR005467">
    <property type="entry name" value="His_kinase_dom"/>
</dbReference>
<dbReference type="PROSITE" id="PS01124">
    <property type="entry name" value="HTH_ARAC_FAMILY_2"/>
    <property type="match status" value="1"/>
</dbReference>
<evidence type="ECO:0000256" key="7">
    <source>
        <dbReference type="PROSITE-ProRule" id="PRU00169"/>
    </source>
</evidence>
<feature type="modified residue" description="4-aspartylphosphate" evidence="7">
    <location>
        <position position="1161"/>
    </location>
</feature>
<dbReference type="Pfam" id="PF12833">
    <property type="entry name" value="HTH_18"/>
    <property type="match status" value="1"/>
</dbReference>
<feature type="domain" description="Histidine kinase" evidence="11">
    <location>
        <begin position="856"/>
        <end position="1074"/>
    </location>
</feature>
<dbReference type="Gene3D" id="1.10.287.130">
    <property type="match status" value="1"/>
</dbReference>
<dbReference type="Pfam" id="PF07494">
    <property type="entry name" value="Reg_prop"/>
    <property type="match status" value="6"/>
</dbReference>
<dbReference type="InterPro" id="IPR015943">
    <property type="entry name" value="WD40/YVTN_repeat-like_dom_sf"/>
</dbReference>
<evidence type="ECO:0000256" key="9">
    <source>
        <dbReference type="SAM" id="Phobius"/>
    </source>
</evidence>
<dbReference type="FunFam" id="1.10.287.130:FF:000034">
    <property type="entry name" value="Two-component system sensor histidine kinase/response regulator"/>
    <property type="match status" value="1"/>
</dbReference>
<dbReference type="PRINTS" id="PR00344">
    <property type="entry name" value="BCTRLSENSOR"/>
</dbReference>
<evidence type="ECO:0000259" key="11">
    <source>
        <dbReference type="PROSITE" id="PS50109"/>
    </source>
</evidence>
<dbReference type="Gene3D" id="3.30.565.10">
    <property type="entry name" value="Histidine kinase-like ATPase, C-terminal domain"/>
    <property type="match status" value="1"/>
</dbReference>
<dbReference type="SMART" id="SM00387">
    <property type="entry name" value="HATPase_c"/>
    <property type="match status" value="1"/>
</dbReference>
<keyword evidence="9" id="KW-0812">Transmembrane</keyword>
<keyword evidence="4" id="KW-0805">Transcription regulation</keyword>
<feature type="transmembrane region" description="Helical" evidence="9">
    <location>
        <begin position="799"/>
        <end position="823"/>
    </location>
</feature>
<dbReference type="Gene3D" id="3.40.50.2300">
    <property type="match status" value="1"/>
</dbReference>
<dbReference type="Pfam" id="PF00072">
    <property type="entry name" value="Response_reg"/>
    <property type="match status" value="1"/>
</dbReference>
<dbReference type="Pfam" id="PF00512">
    <property type="entry name" value="HisKA"/>
    <property type="match status" value="1"/>
</dbReference>
<accession>A0AA37JNP4</accession>
<dbReference type="Gene3D" id="1.10.10.60">
    <property type="entry name" value="Homeodomain-like"/>
    <property type="match status" value="1"/>
</dbReference>
<evidence type="ECO:0000256" key="4">
    <source>
        <dbReference type="ARBA" id="ARBA00023015"/>
    </source>
</evidence>
<evidence type="ECO:0000313" key="14">
    <source>
        <dbReference type="Proteomes" id="UP001055048"/>
    </source>
</evidence>
<keyword evidence="3 7" id="KW-0597">Phosphoprotein</keyword>
<evidence type="ECO:0000256" key="1">
    <source>
        <dbReference type="ARBA" id="ARBA00000085"/>
    </source>
</evidence>
<dbReference type="InterPro" id="IPR011123">
    <property type="entry name" value="Y_Y_Y"/>
</dbReference>
<feature type="region of interest" description="Disordered" evidence="8">
    <location>
        <begin position="1088"/>
        <end position="1108"/>
    </location>
</feature>
<dbReference type="EC" id="2.7.13.3" evidence="2"/>
<dbReference type="InterPro" id="IPR011110">
    <property type="entry name" value="Reg_prop"/>
</dbReference>
<dbReference type="SUPFAM" id="SSF52172">
    <property type="entry name" value="CheY-like"/>
    <property type="match status" value="1"/>
</dbReference>
<dbReference type="PANTHER" id="PTHR43547">
    <property type="entry name" value="TWO-COMPONENT HISTIDINE KINASE"/>
    <property type="match status" value="1"/>
</dbReference>
<dbReference type="InterPro" id="IPR036097">
    <property type="entry name" value="HisK_dim/P_sf"/>
</dbReference>
<evidence type="ECO:0000259" key="12">
    <source>
        <dbReference type="PROSITE" id="PS50110"/>
    </source>
</evidence>
<protein>
    <recommendedName>
        <fullName evidence="2">histidine kinase</fullName>
        <ecNumber evidence="2">2.7.13.3</ecNumber>
    </recommendedName>
</protein>
<dbReference type="InterPro" id="IPR011006">
    <property type="entry name" value="CheY-like_superfamily"/>
</dbReference>
<evidence type="ECO:0000256" key="5">
    <source>
        <dbReference type="ARBA" id="ARBA00023125"/>
    </source>
</evidence>
<reference evidence="13" key="1">
    <citation type="submission" date="2022-01" db="EMBL/GenBank/DDBJ databases">
        <title>Novel bile acid biosynthetic pathways are enriched in the microbiome of centenarians.</title>
        <authorList>
            <person name="Sato Y."/>
            <person name="Atarashi K."/>
            <person name="Plichta R.D."/>
            <person name="Arai Y."/>
            <person name="Sasajima S."/>
            <person name="Kearney M.S."/>
            <person name="Suda W."/>
            <person name="Takeshita K."/>
            <person name="Sasaki T."/>
            <person name="Okamoto S."/>
            <person name="Skelly N.A."/>
            <person name="Okamura Y."/>
            <person name="Vlamakis H."/>
            <person name="Li Y."/>
            <person name="Tanoue T."/>
            <person name="Takei H."/>
            <person name="Nittono H."/>
            <person name="Narushima S."/>
            <person name="Irie J."/>
            <person name="Itoh H."/>
            <person name="Moriya K."/>
            <person name="Sugiura Y."/>
            <person name="Suematsu M."/>
            <person name="Moritoki N."/>
            <person name="Shibata S."/>
            <person name="Littman R.D."/>
            <person name="Fischbach A.M."/>
            <person name="Uwamino Y."/>
            <person name="Inoue T."/>
            <person name="Honda A."/>
            <person name="Hattori M."/>
            <person name="Murai T."/>
            <person name="Xavier J.R."/>
            <person name="Hirose N."/>
            <person name="Honda K."/>
        </authorList>
    </citation>
    <scope>NUCLEOTIDE SEQUENCE</scope>
    <source>
        <strain evidence="13">CE91-St12</strain>
    </source>
</reference>
<keyword evidence="9" id="KW-0472">Membrane</keyword>
<dbReference type="InterPro" id="IPR018060">
    <property type="entry name" value="HTH_AraC"/>
</dbReference>
<dbReference type="SUPFAM" id="SSF63829">
    <property type="entry name" value="Calcium-dependent phosphotriesterase"/>
    <property type="match status" value="2"/>
</dbReference>
<dbReference type="InterPro" id="IPR001789">
    <property type="entry name" value="Sig_transdc_resp-reg_receiver"/>
</dbReference>
<dbReference type="InterPro" id="IPR013783">
    <property type="entry name" value="Ig-like_fold"/>
</dbReference>
<dbReference type="PROSITE" id="PS50109">
    <property type="entry name" value="HIS_KIN"/>
    <property type="match status" value="1"/>
</dbReference>
<keyword evidence="5" id="KW-0238">DNA-binding</keyword>
<dbReference type="EMBL" id="BQNL01000001">
    <property type="protein sequence ID" value="GKH11819.1"/>
    <property type="molecule type" value="Genomic_DNA"/>
</dbReference>
<dbReference type="InterPro" id="IPR004358">
    <property type="entry name" value="Sig_transdc_His_kin-like_C"/>
</dbReference>
<dbReference type="InterPro" id="IPR018062">
    <property type="entry name" value="HTH_AraC-typ_CS"/>
</dbReference>
<dbReference type="SUPFAM" id="SSF46689">
    <property type="entry name" value="Homeodomain-like"/>
    <property type="match status" value="1"/>
</dbReference>
<organism evidence="13 14">
    <name type="scientific">Bacteroides uniformis</name>
    <dbReference type="NCBI Taxonomy" id="820"/>
    <lineage>
        <taxon>Bacteria</taxon>
        <taxon>Pseudomonadati</taxon>
        <taxon>Bacteroidota</taxon>
        <taxon>Bacteroidia</taxon>
        <taxon>Bacteroidales</taxon>
        <taxon>Bacteroidaceae</taxon>
        <taxon>Bacteroides</taxon>
    </lineage>
</organism>
<gene>
    <name evidence="13" type="ORF">CE91St12_00290</name>
</gene>
<dbReference type="InterPro" id="IPR036890">
    <property type="entry name" value="HATPase_C_sf"/>
</dbReference>
<dbReference type="GO" id="GO:0043565">
    <property type="term" value="F:sequence-specific DNA binding"/>
    <property type="evidence" value="ECO:0007669"/>
    <property type="project" value="InterPro"/>
</dbReference>
<dbReference type="GO" id="GO:0000155">
    <property type="term" value="F:phosphorelay sensor kinase activity"/>
    <property type="evidence" value="ECO:0007669"/>
    <property type="project" value="InterPro"/>
</dbReference>
<evidence type="ECO:0000256" key="3">
    <source>
        <dbReference type="ARBA" id="ARBA00022553"/>
    </source>
</evidence>
<dbReference type="InterPro" id="IPR003661">
    <property type="entry name" value="HisK_dim/P_dom"/>
</dbReference>
<evidence type="ECO:0000313" key="13">
    <source>
        <dbReference type="EMBL" id="GKH11819.1"/>
    </source>
</evidence>
<keyword evidence="13" id="KW-0418">Kinase</keyword>
<dbReference type="SUPFAM" id="SSF47384">
    <property type="entry name" value="Homodimeric domain of signal transducing histidine kinase"/>
    <property type="match status" value="1"/>
</dbReference>
<dbReference type="CDD" id="cd00082">
    <property type="entry name" value="HisKA"/>
    <property type="match status" value="1"/>
</dbReference>
<dbReference type="SUPFAM" id="SSF55874">
    <property type="entry name" value="ATPase domain of HSP90 chaperone/DNA topoisomerase II/histidine kinase"/>
    <property type="match status" value="1"/>
</dbReference>
<keyword evidence="6" id="KW-0804">Transcription</keyword>
<dbReference type="PROSITE" id="PS50110">
    <property type="entry name" value="RESPONSE_REGULATORY"/>
    <property type="match status" value="1"/>
</dbReference>
<dbReference type="PROSITE" id="PS00041">
    <property type="entry name" value="HTH_ARAC_FAMILY_1"/>
    <property type="match status" value="1"/>
</dbReference>
<comment type="caution">
    <text evidence="13">The sequence shown here is derived from an EMBL/GenBank/DDBJ whole genome shotgun (WGS) entry which is preliminary data.</text>
</comment>
<dbReference type="GO" id="GO:0003700">
    <property type="term" value="F:DNA-binding transcription factor activity"/>
    <property type="evidence" value="ECO:0007669"/>
    <property type="project" value="InterPro"/>
</dbReference>
<feature type="compositionally biased region" description="Basic and acidic residues" evidence="8">
    <location>
        <begin position="1098"/>
        <end position="1108"/>
    </location>
</feature>
<evidence type="ECO:0000256" key="8">
    <source>
        <dbReference type="SAM" id="MobiDB-lite"/>
    </source>
</evidence>
<keyword evidence="13" id="KW-0808">Transferase</keyword>
<dbReference type="Gene3D" id="2.60.40.10">
    <property type="entry name" value="Immunoglobulins"/>
    <property type="match status" value="1"/>
</dbReference>
<comment type="catalytic activity">
    <reaction evidence="1">
        <text>ATP + protein L-histidine = ADP + protein N-phospho-L-histidine.</text>
        <dbReference type="EC" id="2.7.13.3"/>
    </reaction>
</comment>